<dbReference type="InterPro" id="IPR025164">
    <property type="entry name" value="Toastrack_DUF4097"/>
</dbReference>
<reference evidence="2" key="1">
    <citation type="submission" date="2021-06" db="EMBL/GenBank/DDBJ databases">
        <authorList>
            <person name="Kallberg Y."/>
            <person name="Tangrot J."/>
            <person name="Rosling A."/>
        </authorList>
    </citation>
    <scope>NUCLEOTIDE SEQUENCE</scope>
    <source>
        <strain evidence="2">MT106</strain>
    </source>
</reference>
<comment type="caution">
    <text evidence="2">The sequence shown here is derived from an EMBL/GenBank/DDBJ whole genome shotgun (WGS) entry which is preliminary data.</text>
</comment>
<protein>
    <submittedName>
        <fullName evidence="2">10112_t:CDS:1</fullName>
    </submittedName>
</protein>
<dbReference type="Proteomes" id="UP000789831">
    <property type="component" value="Unassembled WGS sequence"/>
</dbReference>
<feature type="domain" description="DUF4097" evidence="1">
    <location>
        <begin position="84"/>
        <end position="302"/>
    </location>
</feature>
<dbReference type="AlphaFoldDB" id="A0A9N8YXH8"/>
<evidence type="ECO:0000313" key="2">
    <source>
        <dbReference type="EMBL" id="CAG8456211.1"/>
    </source>
</evidence>
<keyword evidence="3" id="KW-1185">Reference proteome</keyword>
<accession>A0A9N8YXH8</accession>
<dbReference type="EMBL" id="CAJVPL010000156">
    <property type="protein sequence ID" value="CAG8456211.1"/>
    <property type="molecule type" value="Genomic_DNA"/>
</dbReference>
<organism evidence="2 3">
    <name type="scientific">Ambispora gerdemannii</name>
    <dbReference type="NCBI Taxonomy" id="144530"/>
    <lineage>
        <taxon>Eukaryota</taxon>
        <taxon>Fungi</taxon>
        <taxon>Fungi incertae sedis</taxon>
        <taxon>Mucoromycota</taxon>
        <taxon>Glomeromycotina</taxon>
        <taxon>Glomeromycetes</taxon>
        <taxon>Archaeosporales</taxon>
        <taxon>Ambisporaceae</taxon>
        <taxon>Ambispora</taxon>
    </lineage>
</organism>
<proteinExistence type="predicted"/>
<dbReference type="Pfam" id="PF13349">
    <property type="entry name" value="DUF4097"/>
    <property type="match status" value="1"/>
</dbReference>
<sequence>MTPSYEFKELCISKIQDIYYQFRYIKTHTIGKSCGSINIDDITPIQLNFDPFVFHELNITSAGRFTTSEVQFYDNSNSQNVEIDLRLSSAKSSDISFKYETNGATKIINMHESKITWAFWDSNFYFKAKCGRARIDIHLPHLANATDLLFNLGFLDVKFFTFSDPSKVPKLNVITSSGDIKLLNASIDKLSLSTNKGGYVKGNFVSVQRNLSVVTTKGDVELNINTANGTAIQVNTMNGDVEIYLNNTFSGQYNISTSSGDLKTINPNITNVKNTDGTITSSLSRNASLFISTESGDIDVDFRGSKDYSSSAEESLQGTILVTLRNLFVIWIIMLIFG</sequence>
<dbReference type="OrthoDB" id="2404401at2759"/>
<evidence type="ECO:0000259" key="1">
    <source>
        <dbReference type="Pfam" id="PF13349"/>
    </source>
</evidence>
<evidence type="ECO:0000313" key="3">
    <source>
        <dbReference type="Proteomes" id="UP000789831"/>
    </source>
</evidence>
<name>A0A9N8YXH8_9GLOM</name>
<gene>
    <name evidence="2" type="ORF">AGERDE_LOCUS2011</name>
</gene>